<dbReference type="PANTHER" id="PTHR41677">
    <property type="entry name" value="YALI0B19030P"/>
    <property type="match status" value="1"/>
</dbReference>
<dbReference type="Proteomes" id="UP000325902">
    <property type="component" value="Unassembled WGS sequence"/>
</dbReference>
<evidence type="ECO:0008006" key="3">
    <source>
        <dbReference type="Google" id="ProtNLM"/>
    </source>
</evidence>
<dbReference type="EMBL" id="VCHE01000040">
    <property type="protein sequence ID" value="KAB2574688.1"/>
    <property type="molecule type" value="Genomic_DNA"/>
</dbReference>
<evidence type="ECO:0000313" key="1">
    <source>
        <dbReference type="EMBL" id="KAB2574688.1"/>
    </source>
</evidence>
<reference evidence="1 2" key="1">
    <citation type="journal article" date="2019" name="Sci. Rep.">
        <title>A multi-omics analysis of the grapevine pathogen Lasiodiplodia theobromae reveals that temperature affects the expression of virulence- and pathogenicity-related genes.</title>
        <authorList>
            <person name="Felix C."/>
            <person name="Meneses R."/>
            <person name="Goncalves M.F.M."/>
            <person name="Tilleman L."/>
            <person name="Duarte A.S."/>
            <person name="Jorrin-Novo J.V."/>
            <person name="Van de Peer Y."/>
            <person name="Deforce D."/>
            <person name="Van Nieuwerburgh F."/>
            <person name="Esteves A.C."/>
            <person name="Alves A."/>
        </authorList>
    </citation>
    <scope>NUCLEOTIDE SEQUENCE [LARGE SCALE GENOMIC DNA]</scope>
    <source>
        <strain evidence="1 2">LA-SOL3</strain>
    </source>
</reference>
<keyword evidence="2" id="KW-1185">Reference proteome</keyword>
<organism evidence="1 2">
    <name type="scientific">Lasiodiplodia theobromae</name>
    <dbReference type="NCBI Taxonomy" id="45133"/>
    <lineage>
        <taxon>Eukaryota</taxon>
        <taxon>Fungi</taxon>
        <taxon>Dikarya</taxon>
        <taxon>Ascomycota</taxon>
        <taxon>Pezizomycotina</taxon>
        <taxon>Dothideomycetes</taxon>
        <taxon>Dothideomycetes incertae sedis</taxon>
        <taxon>Botryosphaeriales</taxon>
        <taxon>Botryosphaeriaceae</taxon>
        <taxon>Lasiodiplodia</taxon>
    </lineage>
</organism>
<protein>
    <recommendedName>
        <fullName evidence="3">Fe2OG dioxygenase domain-containing protein</fullName>
    </recommendedName>
</protein>
<sequence length="348" mass="38812">MPSLILENAVPAYTPPKVVGPATKRATRPTNKLPQSLIDGARIEKKQSFDPKKHLVFQPPKKIYSMEEIGLGGHGISPNAASEPFPLFNDEAIDQIRAEVFSDAAMENCQYASTFNKNMIRGMGAARAPFTYDIWNSPEVLAKISQVAGIELVPAIQYEIANINVSINDHKGPAPTQQDADDANLSAVAWHFDSFPFVCVTMLSDCTGMVGGETALRLPSGDIMKVRGPSRGYAVVMQGRYIEHQALKALGGQERITMVTAFRPKSPFVTDETILTGSRPISNLSELYGQYTEYKLQVLEERIRDRLKAEHRREVDARPFDIQGTRAFLMEQKRYIESMLEEVYEIED</sequence>
<dbReference type="OrthoDB" id="10256055at2759"/>
<dbReference type="PANTHER" id="PTHR41677:SF1">
    <property type="entry name" value="FE2OG DIOXYGENASE DOMAIN-CONTAINING PROTEIN"/>
    <property type="match status" value="1"/>
</dbReference>
<gene>
    <name evidence="1" type="ORF">DBV05_g6606</name>
</gene>
<dbReference type="AlphaFoldDB" id="A0A5N5DA74"/>
<proteinExistence type="predicted"/>
<name>A0A5N5DA74_9PEZI</name>
<accession>A0A5N5DA74</accession>
<evidence type="ECO:0000313" key="2">
    <source>
        <dbReference type="Proteomes" id="UP000325902"/>
    </source>
</evidence>
<comment type="caution">
    <text evidence="1">The sequence shown here is derived from an EMBL/GenBank/DDBJ whole genome shotgun (WGS) entry which is preliminary data.</text>
</comment>